<gene>
    <name evidence="1" type="ORF">FDW42_10435</name>
</gene>
<protein>
    <submittedName>
        <fullName evidence="1">Uncharacterized protein</fullName>
    </submittedName>
</protein>
<feature type="non-terminal residue" evidence="1">
    <location>
        <position position="154"/>
    </location>
</feature>
<proteinExistence type="predicted"/>
<comment type="caution">
    <text evidence="1">The sequence shown here is derived from an EMBL/GenBank/DDBJ whole genome shotgun (WGS) entry which is preliminary data.</text>
</comment>
<sequence>EGVVCTEVSYPKKETKKIVFANENIDLNTSFAPGTYIKLQLEEKEISEELTWAYIHCESETKKESFLNGAYIIKTDELEILKCNIIDKTSAFHLPISRNNEPVEETKDYKYYIIVFAYDAKKKSVPNEEDAYIIIDMSFRVGVGSDENVRESVL</sequence>
<organism evidence="1 2">
    <name type="scientific">Campylobacter helveticus</name>
    <dbReference type="NCBI Taxonomy" id="28898"/>
    <lineage>
        <taxon>Bacteria</taxon>
        <taxon>Pseudomonadati</taxon>
        <taxon>Campylobacterota</taxon>
        <taxon>Epsilonproteobacteria</taxon>
        <taxon>Campylobacterales</taxon>
        <taxon>Campylobacteraceae</taxon>
        <taxon>Campylobacter</taxon>
    </lineage>
</organism>
<feature type="non-terminal residue" evidence="1">
    <location>
        <position position="1"/>
    </location>
</feature>
<accession>A0AAX2UFM4</accession>
<dbReference type="EMBL" id="VDBS01000159">
    <property type="protein sequence ID" value="TNB54269.1"/>
    <property type="molecule type" value="Genomic_DNA"/>
</dbReference>
<evidence type="ECO:0000313" key="1">
    <source>
        <dbReference type="EMBL" id="TNB54269.1"/>
    </source>
</evidence>
<dbReference type="AlphaFoldDB" id="A0AAX2UFM4"/>
<dbReference type="Proteomes" id="UP000306813">
    <property type="component" value="Unassembled WGS sequence"/>
</dbReference>
<name>A0AAX2UFM4_9BACT</name>
<reference evidence="1 2" key="1">
    <citation type="submission" date="2019-05" db="EMBL/GenBank/DDBJ databases">
        <title>Draft genomes of eight strains of Campylobacter helveticus isolated from cats and a dog in New Zealand.</title>
        <authorList>
            <person name="Bojanic K."/>
            <person name="Midwinter A.C."/>
            <person name="Biggs P.J."/>
            <person name="Acke E."/>
            <person name="Cornelius A.J."/>
            <person name="Marshall J.C."/>
        </authorList>
    </citation>
    <scope>NUCLEOTIDE SEQUENCE [LARGE SCALE GENOMIC DNA]</scope>
    <source>
        <strain evidence="1 2">ACP123b</strain>
    </source>
</reference>
<evidence type="ECO:0000313" key="2">
    <source>
        <dbReference type="Proteomes" id="UP000306813"/>
    </source>
</evidence>